<protein>
    <submittedName>
        <fullName evidence="2">TfoX/Sxy family protein</fullName>
    </submittedName>
</protein>
<feature type="domain" description="TfoX N-terminal" evidence="1">
    <location>
        <begin position="14"/>
        <end position="104"/>
    </location>
</feature>
<sequence>MAYDQQLVERIRPLLAPFEPVDERRMFGGLAFMVHEHMAVCVLGSGGMMVRVLEEDRDGLLVLDGAGPMEMTPGRPSRTWVRVQAAVLDDDATLAEWVERAADVAIDLPPKP</sequence>
<organism evidence="2 3">
    <name type="scientific">Agrococcus versicolor</name>
    <dbReference type="NCBI Taxonomy" id="501482"/>
    <lineage>
        <taxon>Bacteria</taxon>
        <taxon>Bacillati</taxon>
        <taxon>Actinomycetota</taxon>
        <taxon>Actinomycetes</taxon>
        <taxon>Micrococcales</taxon>
        <taxon>Microbacteriaceae</taxon>
        <taxon>Agrococcus</taxon>
    </lineage>
</organism>
<proteinExistence type="predicted"/>
<dbReference type="InterPro" id="IPR007076">
    <property type="entry name" value="TfoX_N"/>
</dbReference>
<dbReference type="Pfam" id="PF04993">
    <property type="entry name" value="TfoX_N"/>
    <property type="match status" value="1"/>
</dbReference>
<name>A0ABP5MQY2_9MICO</name>
<evidence type="ECO:0000259" key="1">
    <source>
        <dbReference type="Pfam" id="PF04993"/>
    </source>
</evidence>
<dbReference type="Proteomes" id="UP001501599">
    <property type="component" value="Unassembled WGS sequence"/>
</dbReference>
<accession>A0ABP5MQY2</accession>
<reference evidence="3" key="1">
    <citation type="journal article" date="2019" name="Int. J. Syst. Evol. Microbiol.">
        <title>The Global Catalogue of Microorganisms (GCM) 10K type strain sequencing project: providing services to taxonomists for standard genome sequencing and annotation.</title>
        <authorList>
            <consortium name="The Broad Institute Genomics Platform"/>
            <consortium name="The Broad Institute Genome Sequencing Center for Infectious Disease"/>
            <person name="Wu L."/>
            <person name="Ma J."/>
        </authorList>
    </citation>
    <scope>NUCLEOTIDE SEQUENCE [LARGE SCALE GENOMIC DNA]</scope>
    <source>
        <strain evidence="3">JCM 16026</strain>
    </source>
</reference>
<gene>
    <name evidence="2" type="ORF">GCM10009846_27610</name>
</gene>
<comment type="caution">
    <text evidence="2">The sequence shown here is derived from an EMBL/GenBank/DDBJ whole genome shotgun (WGS) entry which is preliminary data.</text>
</comment>
<dbReference type="EMBL" id="BAAAQT010000008">
    <property type="protein sequence ID" value="GAA2175903.1"/>
    <property type="molecule type" value="Genomic_DNA"/>
</dbReference>
<dbReference type="SUPFAM" id="SSF159894">
    <property type="entry name" value="YgaC/TfoX-N like"/>
    <property type="match status" value="1"/>
</dbReference>
<dbReference type="Gene3D" id="3.30.1460.30">
    <property type="entry name" value="YgaC/TfoX-N like chaperone"/>
    <property type="match status" value="1"/>
</dbReference>
<keyword evidence="3" id="KW-1185">Reference proteome</keyword>
<evidence type="ECO:0000313" key="2">
    <source>
        <dbReference type="EMBL" id="GAA2175903.1"/>
    </source>
</evidence>
<evidence type="ECO:0000313" key="3">
    <source>
        <dbReference type="Proteomes" id="UP001501599"/>
    </source>
</evidence>
<dbReference type="RefSeq" id="WP_344344628.1">
    <property type="nucleotide sequence ID" value="NZ_BAAAQT010000008.1"/>
</dbReference>